<dbReference type="RefSeq" id="WP_042255668.1">
    <property type="nucleotide sequence ID" value="NZ_BDCI01000001.1"/>
</dbReference>
<sequence>MSRLRRARDEFDANRRARTAAEQRAGQVWHDTVLRRLTERKLQPLADEERRFVQALTAYDMAIDFVLTELSNY</sequence>
<gene>
    <name evidence="1" type="ORF">FG87_19180</name>
</gene>
<accession>A0ABR4ZDX0</accession>
<dbReference type="Proteomes" id="UP000031364">
    <property type="component" value="Unassembled WGS sequence"/>
</dbReference>
<dbReference type="GeneID" id="80361527"/>
<organism evidence="1 2">
    <name type="scientific">Nocardia vulneris</name>
    <dbReference type="NCBI Taxonomy" id="1141657"/>
    <lineage>
        <taxon>Bacteria</taxon>
        <taxon>Bacillati</taxon>
        <taxon>Actinomycetota</taxon>
        <taxon>Actinomycetes</taxon>
        <taxon>Mycobacteriales</taxon>
        <taxon>Nocardiaceae</taxon>
        <taxon>Nocardia</taxon>
    </lineage>
</organism>
<dbReference type="EMBL" id="JNFP01000021">
    <property type="protein sequence ID" value="KIA63448.1"/>
    <property type="molecule type" value="Genomic_DNA"/>
</dbReference>
<evidence type="ECO:0000313" key="1">
    <source>
        <dbReference type="EMBL" id="KIA63448.1"/>
    </source>
</evidence>
<name>A0ABR4ZDX0_9NOCA</name>
<evidence type="ECO:0000313" key="2">
    <source>
        <dbReference type="Proteomes" id="UP000031364"/>
    </source>
</evidence>
<protein>
    <submittedName>
        <fullName evidence="1">Uncharacterized protein</fullName>
    </submittedName>
</protein>
<comment type="caution">
    <text evidence="1">The sequence shown here is derived from an EMBL/GenBank/DDBJ whole genome shotgun (WGS) entry which is preliminary data.</text>
</comment>
<proteinExistence type="predicted"/>
<reference evidence="1 2" key="1">
    <citation type="journal article" date="2014" name="Int. J. Syst. Evol. Microbiol.">
        <title>Nocardia vulneris sp. nov., isolated from wounds of human patients in North America.</title>
        <authorList>
            <person name="Lasker B.A."/>
            <person name="Bell M."/>
            <person name="Klenk H.P."/>
            <person name="Sproer C."/>
            <person name="Schumann C."/>
            <person name="Schumann P."/>
            <person name="Brown J.M."/>
        </authorList>
    </citation>
    <scope>NUCLEOTIDE SEQUENCE [LARGE SCALE GENOMIC DNA]</scope>
    <source>
        <strain evidence="1 2">W9851</strain>
    </source>
</reference>
<keyword evidence="2" id="KW-1185">Reference proteome</keyword>